<evidence type="ECO:0000256" key="7">
    <source>
        <dbReference type="ARBA" id="ARBA00022833"/>
    </source>
</evidence>
<gene>
    <name evidence="8" type="primary">rnp4</name>
    <name evidence="10" type="ORF">C483_17223</name>
</gene>
<sequence>MTVAEERIGRLHDLARAAAADGEDDRARYYVRLARRVAERNRLPLPREFRRFTCDDCDTYLRPGKNARVRLQNGHVVITCDCGAHARYPYTEREDSVESDTGPESSTDGQ</sequence>
<dbReference type="PIRSF" id="PIRSF004878">
    <property type="entry name" value="RNase_P_4"/>
    <property type="match status" value="1"/>
</dbReference>
<dbReference type="PANTHER" id="PTHR14742">
    <property type="entry name" value="RIBONUCLEASE P SUBUNIT P21"/>
    <property type="match status" value="1"/>
</dbReference>
<dbReference type="GO" id="GO:0004526">
    <property type="term" value="F:ribonuclease P activity"/>
    <property type="evidence" value="ECO:0007669"/>
    <property type="project" value="UniProtKB-UniRule"/>
</dbReference>
<dbReference type="AlphaFoldDB" id="L9ZQ28"/>
<comment type="cofactor">
    <cofactor evidence="8">
        <name>Zn(2+)</name>
        <dbReference type="ChEBI" id="CHEBI:29105"/>
    </cofactor>
    <text evidence="8">Binds 1 zinc ion per subunit.</text>
</comment>
<evidence type="ECO:0000256" key="9">
    <source>
        <dbReference type="SAM" id="MobiDB-lite"/>
    </source>
</evidence>
<evidence type="ECO:0000256" key="1">
    <source>
        <dbReference type="ARBA" id="ARBA00022490"/>
    </source>
</evidence>
<dbReference type="EMBL" id="AOIM01000041">
    <property type="protein sequence ID" value="ELY87662.1"/>
    <property type="molecule type" value="Genomic_DNA"/>
</dbReference>
<comment type="caution">
    <text evidence="10">The sequence shown here is derived from an EMBL/GenBank/DDBJ whole genome shotgun (WGS) entry which is preliminary data.</text>
</comment>
<dbReference type="PATRIC" id="fig|1227493.4.peg.3465"/>
<evidence type="ECO:0000256" key="8">
    <source>
        <dbReference type="HAMAP-Rule" id="MF_00757"/>
    </source>
</evidence>
<feature type="binding site" evidence="8">
    <location>
        <position position="82"/>
    </location>
    <ligand>
        <name>Zn(2+)</name>
        <dbReference type="ChEBI" id="CHEBI:29105"/>
    </ligand>
</feature>
<dbReference type="GO" id="GO:0008270">
    <property type="term" value="F:zinc ion binding"/>
    <property type="evidence" value="ECO:0007669"/>
    <property type="project" value="UniProtKB-UniRule"/>
</dbReference>
<comment type="catalytic activity">
    <reaction evidence="8">
        <text>Endonucleolytic cleavage of RNA, removing 5'-extranucleotides from tRNA precursor.</text>
        <dbReference type="EC" id="3.1.26.5"/>
    </reaction>
</comment>
<keyword evidence="3 8" id="KW-0540">Nuclease</keyword>
<reference evidence="10 11" key="1">
    <citation type="journal article" date="2014" name="PLoS Genet.">
        <title>Phylogenetically driven sequencing of extremely halophilic archaea reveals strategies for static and dynamic osmo-response.</title>
        <authorList>
            <person name="Becker E.A."/>
            <person name="Seitzer P.M."/>
            <person name="Tritt A."/>
            <person name="Larsen D."/>
            <person name="Krusor M."/>
            <person name="Yao A.I."/>
            <person name="Wu D."/>
            <person name="Madern D."/>
            <person name="Eisen J.A."/>
            <person name="Darling A.E."/>
            <person name="Facciotti M.T."/>
        </authorList>
    </citation>
    <scope>NUCLEOTIDE SEQUENCE [LARGE SCALE GENOMIC DNA]</scope>
    <source>
        <strain evidence="10 11">JCM 10989</strain>
    </source>
</reference>
<dbReference type="Gene3D" id="1.20.5.420">
    <property type="entry name" value="Immunoglobulin FC, subunit C"/>
    <property type="match status" value="1"/>
</dbReference>
<comment type="subcellular location">
    <subcellularLocation>
        <location evidence="8">Cytoplasm</location>
    </subcellularLocation>
</comment>
<evidence type="ECO:0000256" key="3">
    <source>
        <dbReference type="ARBA" id="ARBA00022722"/>
    </source>
</evidence>
<dbReference type="Proteomes" id="UP000011519">
    <property type="component" value="Unassembled WGS sequence"/>
</dbReference>
<evidence type="ECO:0000256" key="5">
    <source>
        <dbReference type="ARBA" id="ARBA00022759"/>
    </source>
</evidence>
<evidence type="ECO:0000313" key="10">
    <source>
        <dbReference type="EMBL" id="ELY87662.1"/>
    </source>
</evidence>
<feature type="binding site" evidence="8">
    <location>
        <position position="80"/>
    </location>
    <ligand>
        <name>Zn(2+)</name>
        <dbReference type="ChEBI" id="CHEBI:29105"/>
    </ligand>
</feature>
<evidence type="ECO:0000256" key="2">
    <source>
        <dbReference type="ARBA" id="ARBA00022694"/>
    </source>
</evidence>
<organism evidence="10 11">
    <name type="scientific">Natrialba hulunbeirensis JCM 10989</name>
    <dbReference type="NCBI Taxonomy" id="1227493"/>
    <lineage>
        <taxon>Archaea</taxon>
        <taxon>Methanobacteriati</taxon>
        <taxon>Methanobacteriota</taxon>
        <taxon>Stenosarchaea group</taxon>
        <taxon>Halobacteria</taxon>
        <taxon>Halobacteriales</taxon>
        <taxon>Natrialbaceae</taxon>
        <taxon>Natrialba</taxon>
    </lineage>
</organism>
<accession>L9ZQ28</accession>
<protein>
    <recommendedName>
        <fullName evidence="8">Ribonuclease P protein component 4</fullName>
        <shortName evidence="8">RNase P component 4</shortName>
        <ecNumber evidence="8">3.1.26.5</ecNumber>
    </recommendedName>
    <alternativeName>
        <fullName evidence="8">Rpp21</fullName>
    </alternativeName>
</protein>
<keyword evidence="2 8" id="KW-0819">tRNA processing</keyword>
<feature type="binding site" evidence="8">
    <location>
        <position position="54"/>
    </location>
    <ligand>
        <name>Zn(2+)</name>
        <dbReference type="ChEBI" id="CHEBI:29105"/>
    </ligand>
</feature>
<dbReference type="InterPro" id="IPR007175">
    <property type="entry name" value="Rpr2/Snm1/Rpp21"/>
</dbReference>
<keyword evidence="6 8" id="KW-0378">Hydrolase</keyword>
<keyword evidence="5 8" id="KW-0255">Endonuclease</keyword>
<comment type="function">
    <text evidence="8">Part of ribonuclease P, a protein complex that generates mature tRNA molecules by cleaving their 5'-ends.</text>
</comment>
<proteinExistence type="inferred from homology"/>
<dbReference type="Pfam" id="PF04032">
    <property type="entry name" value="Rpr2"/>
    <property type="match status" value="1"/>
</dbReference>
<name>L9ZQ28_9EURY</name>
<comment type="similarity">
    <text evidence="8">Belongs to the eukaryotic/archaeal RNase P protein component 4 family.</text>
</comment>
<dbReference type="GO" id="GO:0030677">
    <property type="term" value="C:ribonuclease P complex"/>
    <property type="evidence" value="ECO:0007669"/>
    <property type="project" value="UniProtKB-UniRule"/>
</dbReference>
<dbReference type="GO" id="GO:0005737">
    <property type="term" value="C:cytoplasm"/>
    <property type="evidence" value="ECO:0007669"/>
    <property type="project" value="UniProtKB-SubCell"/>
</dbReference>
<dbReference type="Gene3D" id="6.20.50.20">
    <property type="match status" value="1"/>
</dbReference>
<comment type="subunit">
    <text evidence="8">Consists of a catalytic RNA component and at least 4-5 protein subunits.</text>
</comment>
<dbReference type="EC" id="3.1.26.5" evidence="8"/>
<dbReference type="RefSeq" id="WP_006654581.1">
    <property type="nucleotide sequence ID" value="NZ_AOIM01000041.1"/>
</dbReference>
<feature type="region of interest" description="Disordered" evidence="9">
    <location>
        <begin position="91"/>
        <end position="110"/>
    </location>
</feature>
<dbReference type="STRING" id="1227493.C483_17223"/>
<feature type="binding site" evidence="8">
    <location>
        <position position="57"/>
    </location>
    <ligand>
        <name>Zn(2+)</name>
        <dbReference type="ChEBI" id="CHEBI:29105"/>
    </ligand>
</feature>
<keyword evidence="4 8" id="KW-0479">Metal-binding</keyword>
<keyword evidence="11" id="KW-1185">Reference proteome</keyword>
<dbReference type="InterPro" id="IPR016432">
    <property type="entry name" value="RNP4"/>
</dbReference>
<dbReference type="HAMAP" id="MF_00757">
    <property type="entry name" value="RNase_P_4"/>
    <property type="match status" value="1"/>
</dbReference>
<dbReference type="OrthoDB" id="10058at2157"/>
<dbReference type="PANTHER" id="PTHR14742:SF0">
    <property type="entry name" value="RIBONUCLEASE P PROTEIN SUBUNIT P21"/>
    <property type="match status" value="1"/>
</dbReference>
<evidence type="ECO:0000256" key="4">
    <source>
        <dbReference type="ARBA" id="ARBA00022723"/>
    </source>
</evidence>
<dbReference type="GO" id="GO:0001682">
    <property type="term" value="P:tRNA 5'-leader removal"/>
    <property type="evidence" value="ECO:0007669"/>
    <property type="project" value="UniProtKB-UniRule"/>
</dbReference>
<keyword evidence="1 8" id="KW-0963">Cytoplasm</keyword>
<evidence type="ECO:0000256" key="6">
    <source>
        <dbReference type="ARBA" id="ARBA00022801"/>
    </source>
</evidence>
<evidence type="ECO:0000313" key="11">
    <source>
        <dbReference type="Proteomes" id="UP000011519"/>
    </source>
</evidence>
<keyword evidence="7 8" id="KW-0862">Zinc</keyword>